<dbReference type="EMBL" id="CP000852">
    <property type="protein sequence ID" value="ABW02057.1"/>
    <property type="molecule type" value="Genomic_DNA"/>
</dbReference>
<organism evidence="4 5">
    <name type="scientific">Caldivirga maquilingensis (strain ATCC 700844 / DSM 13496 / JCM 10307 / IC-167)</name>
    <dbReference type="NCBI Taxonomy" id="397948"/>
    <lineage>
        <taxon>Archaea</taxon>
        <taxon>Thermoproteota</taxon>
        <taxon>Thermoprotei</taxon>
        <taxon>Thermoproteales</taxon>
        <taxon>Thermoproteaceae</taxon>
        <taxon>Caldivirga</taxon>
    </lineage>
</organism>
<dbReference type="GeneID" id="5709726"/>
<keyword evidence="5" id="KW-1185">Reference proteome</keyword>
<dbReference type="InterPro" id="IPR036291">
    <property type="entry name" value="NAD(P)-bd_dom_sf"/>
</dbReference>
<dbReference type="AlphaFoldDB" id="A8ME51"/>
<dbReference type="PROSITE" id="PS00061">
    <property type="entry name" value="ADH_SHORT"/>
    <property type="match status" value="1"/>
</dbReference>
<accession>A8ME51</accession>
<dbReference type="InterPro" id="IPR002347">
    <property type="entry name" value="SDR_fam"/>
</dbReference>
<dbReference type="GO" id="GO:0016491">
    <property type="term" value="F:oxidoreductase activity"/>
    <property type="evidence" value="ECO:0007669"/>
    <property type="project" value="UniProtKB-KW"/>
</dbReference>
<dbReference type="STRING" id="397948.Cmaq_1230"/>
<keyword evidence="2" id="KW-0560">Oxidoreductase</keyword>
<dbReference type="HOGENOM" id="CLU_010194_1_0_2"/>
<dbReference type="PANTHER" id="PTHR43477">
    <property type="entry name" value="DIHYDROANTICAPSIN 7-DEHYDROGENASE"/>
    <property type="match status" value="1"/>
</dbReference>
<dbReference type="eggNOG" id="arCOG01262">
    <property type="taxonomic scope" value="Archaea"/>
</dbReference>
<protein>
    <submittedName>
        <fullName evidence="4">Short-chain dehydrogenase/reductase SDR</fullName>
    </submittedName>
</protein>
<dbReference type="RefSeq" id="WP_012186276.1">
    <property type="nucleotide sequence ID" value="NC_009954.1"/>
</dbReference>
<name>A8ME51_CALMQ</name>
<keyword evidence="3" id="KW-1133">Transmembrane helix</keyword>
<evidence type="ECO:0000256" key="1">
    <source>
        <dbReference type="ARBA" id="ARBA00006484"/>
    </source>
</evidence>
<dbReference type="PANTHER" id="PTHR43477:SF1">
    <property type="entry name" value="DIHYDROANTICAPSIN 7-DEHYDROGENASE"/>
    <property type="match status" value="1"/>
</dbReference>
<dbReference type="OrthoDB" id="24596at2157"/>
<dbReference type="InterPro" id="IPR020904">
    <property type="entry name" value="Sc_DH/Rdtase_CS"/>
</dbReference>
<dbReference type="Proteomes" id="UP000001137">
    <property type="component" value="Chromosome"/>
</dbReference>
<keyword evidence="3" id="KW-0472">Membrane</keyword>
<reference evidence="4 5" key="1">
    <citation type="submission" date="2007-10" db="EMBL/GenBank/DDBJ databases">
        <title>Complete sequence of Caldivirga maquilingensis IC-167.</title>
        <authorList>
            <consortium name="US DOE Joint Genome Institute"/>
            <person name="Copeland A."/>
            <person name="Lucas S."/>
            <person name="Lapidus A."/>
            <person name="Barry K."/>
            <person name="Glavina del Rio T."/>
            <person name="Dalin E."/>
            <person name="Tice H."/>
            <person name="Pitluck S."/>
            <person name="Saunders E."/>
            <person name="Brettin T."/>
            <person name="Bruce D."/>
            <person name="Detter J.C."/>
            <person name="Han C."/>
            <person name="Schmutz J."/>
            <person name="Larimer F."/>
            <person name="Land M."/>
            <person name="Hauser L."/>
            <person name="Kyrpides N."/>
            <person name="Ivanova N."/>
            <person name="Biddle J.F."/>
            <person name="Zhang Z."/>
            <person name="Fitz-Gibbon S.T."/>
            <person name="Lowe T.M."/>
            <person name="Saltikov C."/>
            <person name="House C.H."/>
            <person name="Richardson P."/>
        </authorList>
    </citation>
    <scope>NUCLEOTIDE SEQUENCE [LARGE SCALE GENOMIC DNA]</scope>
    <source>
        <strain evidence="5">ATCC 700844 / DSM 13496 / JCM 10307 / IC-167</strain>
    </source>
</reference>
<keyword evidence="3" id="KW-0812">Transmembrane</keyword>
<comment type="similarity">
    <text evidence="1">Belongs to the short-chain dehydrogenases/reductases (SDR) family.</text>
</comment>
<dbReference type="InterPro" id="IPR051122">
    <property type="entry name" value="SDR_DHRS6-like"/>
</dbReference>
<evidence type="ECO:0000313" key="5">
    <source>
        <dbReference type="Proteomes" id="UP000001137"/>
    </source>
</evidence>
<evidence type="ECO:0000256" key="3">
    <source>
        <dbReference type="SAM" id="Phobius"/>
    </source>
</evidence>
<dbReference type="CDD" id="cd05233">
    <property type="entry name" value="SDR_c"/>
    <property type="match status" value="1"/>
</dbReference>
<dbReference type="Pfam" id="PF13561">
    <property type="entry name" value="adh_short_C2"/>
    <property type="match status" value="1"/>
</dbReference>
<evidence type="ECO:0000256" key="2">
    <source>
        <dbReference type="ARBA" id="ARBA00023002"/>
    </source>
</evidence>
<gene>
    <name evidence="4" type="ordered locus">Cmaq_1230</name>
</gene>
<dbReference type="PRINTS" id="PR00081">
    <property type="entry name" value="GDHRDH"/>
</dbReference>
<dbReference type="SUPFAM" id="SSF51735">
    <property type="entry name" value="NAD(P)-binding Rossmann-fold domains"/>
    <property type="match status" value="1"/>
</dbReference>
<dbReference type="Gene3D" id="3.40.50.720">
    <property type="entry name" value="NAD(P)-binding Rossmann-like Domain"/>
    <property type="match status" value="1"/>
</dbReference>
<sequence length="240" mass="25728">MLSGKRVIIAGAGPGLGSATAYLALINGASVVMVARNEERLRSLKAMLSKYGRVEAVKGDLSTMSGAEDAVKRAYGILGGIDGVVTVLGGYTEASISELTEDSLFNMLRVNLAAHLFTVKAAVQLMNRGSIVMVTAIWGPYLNWPNRVAYVASKAALSRVVETLASELLSRGIRVNAVAPGGIRRDFRPERDWRSTRSIGDSSAPPEDIANIIIWLLSDQSEWVNGAVIPADGGFRLRQR</sequence>
<evidence type="ECO:0000313" key="4">
    <source>
        <dbReference type="EMBL" id="ABW02057.1"/>
    </source>
</evidence>
<proteinExistence type="inferred from homology"/>
<dbReference type="KEGG" id="cma:Cmaq_1230"/>
<feature type="transmembrane region" description="Helical" evidence="3">
    <location>
        <begin position="12"/>
        <end position="35"/>
    </location>
</feature>
<dbReference type="NCBIfam" id="NF004453">
    <property type="entry name" value="PRK05786.1"/>
    <property type="match status" value="1"/>
</dbReference>